<evidence type="ECO:0000256" key="1">
    <source>
        <dbReference type="ARBA" id="ARBA00022771"/>
    </source>
</evidence>
<keyword evidence="7" id="KW-1185">Reference proteome</keyword>
<keyword evidence="1 3" id="KW-0863">Zinc-finger</keyword>
<dbReference type="Gene3D" id="3.30.40.10">
    <property type="entry name" value="Zinc/RING finger domain, C3HC4 (zinc finger)"/>
    <property type="match status" value="1"/>
</dbReference>
<keyword evidence="2" id="KW-0862">Zinc</keyword>
<dbReference type="PROSITE" id="PS50089">
    <property type="entry name" value="ZF_RING_2"/>
    <property type="match status" value="1"/>
</dbReference>
<evidence type="ECO:0000259" key="5">
    <source>
        <dbReference type="PROSITE" id="PS50089"/>
    </source>
</evidence>
<accession>A0A8X6LD66</accession>
<organism evidence="6 7">
    <name type="scientific">Trichonephila clavata</name>
    <name type="common">Joro spider</name>
    <name type="synonym">Nephila clavata</name>
    <dbReference type="NCBI Taxonomy" id="2740835"/>
    <lineage>
        <taxon>Eukaryota</taxon>
        <taxon>Metazoa</taxon>
        <taxon>Ecdysozoa</taxon>
        <taxon>Arthropoda</taxon>
        <taxon>Chelicerata</taxon>
        <taxon>Arachnida</taxon>
        <taxon>Araneae</taxon>
        <taxon>Araneomorphae</taxon>
        <taxon>Entelegynae</taxon>
        <taxon>Araneoidea</taxon>
        <taxon>Nephilidae</taxon>
        <taxon>Trichonephila</taxon>
    </lineage>
</organism>
<dbReference type="AlphaFoldDB" id="A0A8X6LD66"/>
<dbReference type="Proteomes" id="UP000887116">
    <property type="component" value="Unassembled WGS sequence"/>
</dbReference>
<feature type="region of interest" description="Disordered" evidence="4">
    <location>
        <begin position="1"/>
        <end position="92"/>
    </location>
</feature>
<evidence type="ECO:0000313" key="6">
    <source>
        <dbReference type="EMBL" id="GFR05410.1"/>
    </source>
</evidence>
<feature type="domain" description="RING-type" evidence="5">
    <location>
        <begin position="393"/>
        <end position="429"/>
    </location>
</feature>
<protein>
    <recommendedName>
        <fullName evidence="5">RING-type domain-containing protein</fullName>
    </recommendedName>
</protein>
<evidence type="ECO:0000256" key="4">
    <source>
        <dbReference type="SAM" id="MobiDB-lite"/>
    </source>
</evidence>
<gene>
    <name evidence="6" type="ORF">TNCT_686481</name>
</gene>
<dbReference type="InterPro" id="IPR013083">
    <property type="entry name" value="Znf_RING/FYVE/PHD"/>
</dbReference>
<evidence type="ECO:0000256" key="3">
    <source>
        <dbReference type="PROSITE-ProRule" id="PRU00175"/>
    </source>
</evidence>
<evidence type="ECO:0000313" key="7">
    <source>
        <dbReference type="Proteomes" id="UP000887116"/>
    </source>
</evidence>
<sequence>MAFLRAGVKRKLSQERATAESASPPENIPTPLVESASPPERIHTPLVESASPPVEQPADKIPTPPAKSVSPPAKSVSPPAKSVSPPAKCVSPPAKRLVESLPERPVTPLERVDPSVLMTGAHVEVTSRLPTPPLMTRCNKSTQAYSSHLELGKRLLEQPPFLPNKKLAIQPKTPTQPIHTIVLFVPEHHPLLKSGMCRFILQPHPVKNLHRPIRSLLPAIKARHSRRESSFIPHDARRFSVCTLPGQVFIPDFGEFAAFLKEFRNRLNALPIPEVLTVQDFQRHLHDLDALCNVLCPSGESGKLRSLAFLFAVEPFKSKDLVLHKMAERGHGAYIRGIWTECMKPDLYRKASVAWSYGGSQDLEQWVTLGHTALQLLYSAPFPDPVFGVPEKCPICLEPMHFPLTTECRHMFHKACLERTQSPTCPLCKQTV</sequence>
<name>A0A8X6LD66_TRICU</name>
<dbReference type="SMART" id="SM00184">
    <property type="entry name" value="RING"/>
    <property type="match status" value="1"/>
</dbReference>
<reference evidence="6" key="1">
    <citation type="submission" date="2020-07" db="EMBL/GenBank/DDBJ databases">
        <title>Multicomponent nature underlies the extraordinary mechanical properties of spider dragline silk.</title>
        <authorList>
            <person name="Kono N."/>
            <person name="Nakamura H."/>
            <person name="Mori M."/>
            <person name="Yoshida Y."/>
            <person name="Ohtoshi R."/>
            <person name="Malay A.D."/>
            <person name="Moran D.A.P."/>
            <person name="Tomita M."/>
            <person name="Numata K."/>
            <person name="Arakawa K."/>
        </authorList>
    </citation>
    <scope>NUCLEOTIDE SEQUENCE</scope>
</reference>
<dbReference type="SUPFAM" id="SSF57850">
    <property type="entry name" value="RING/U-box"/>
    <property type="match status" value="1"/>
</dbReference>
<dbReference type="InterPro" id="IPR001841">
    <property type="entry name" value="Znf_RING"/>
</dbReference>
<comment type="caution">
    <text evidence="6">The sequence shown here is derived from an EMBL/GenBank/DDBJ whole genome shotgun (WGS) entry which is preliminary data.</text>
</comment>
<evidence type="ECO:0000256" key="2">
    <source>
        <dbReference type="ARBA" id="ARBA00022833"/>
    </source>
</evidence>
<keyword evidence="1 3" id="KW-0479">Metal-binding</keyword>
<dbReference type="GO" id="GO:0008270">
    <property type="term" value="F:zinc ion binding"/>
    <property type="evidence" value="ECO:0007669"/>
    <property type="project" value="UniProtKB-KW"/>
</dbReference>
<dbReference type="EMBL" id="BMAO01006015">
    <property type="protein sequence ID" value="GFR05410.1"/>
    <property type="molecule type" value="Genomic_DNA"/>
</dbReference>
<proteinExistence type="predicted"/>
<dbReference type="Pfam" id="PF13639">
    <property type="entry name" value="zf-RING_2"/>
    <property type="match status" value="1"/>
</dbReference>
<feature type="compositionally biased region" description="Low complexity" evidence="4">
    <location>
        <begin position="66"/>
        <end position="88"/>
    </location>
</feature>